<dbReference type="PANTHER" id="PTHR10174">
    <property type="entry name" value="ALPHA-TOCOPHEROL TRANSFER PROTEIN-RELATED"/>
    <property type="match status" value="1"/>
</dbReference>
<dbReference type="PANTHER" id="PTHR10174:SF130">
    <property type="entry name" value="ALPHA-TOCOPHEROL TRANSFER PROTEIN-LIKE"/>
    <property type="match status" value="1"/>
</dbReference>
<dbReference type="PROSITE" id="PS50191">
    <property type="entry name" value="CRAL_TRIO"/>
    <property type="match status" value="1"/>
</dbReference>
<dbReference type="SMART" id="SM00516">
    <property type="entry name" value="SEC14"/>
    <property type="match status" value="1"/>
</dbReference>
<dbReference type="CDD" id="cd00170">
    <property type="entry name" value="SEC14"/>
    <property type="match status" value="1"/>
</dbReference>
<dbReference type="Gene3D" id="3.40.525.10">
    <property type="entry name" value="CRAL-TRIO lipid binding domain"/>
    <property type="match status" value="1"/>
</dbReference>
<gene>
    <name evidence="2" type="ORF">LARSCL_LOCUS20379</name>
</gene>
<evidence type="ECO:0000313" key="2">
    <source>
        <dbReference type="EMBL" id="CAL1297584.1"/>
    </source>
</evidence>
<feature type="domain" description="CRAL-TRIO" evidence="1">
    <location>
        <begin position="68"/>
        <end position="186"/>
    </location>
</feature>
<dbReference type="Proteomes" id="UP001497382">
    <property type="component" value="Unassembled WGS sequence"/>
</dbReference>
<comment type="caution">
    <text evidence="2">The sequence shown here is derived from an EMBL/GenBank/DDBJ whole genome shotgun (WGS) entry which is preliminary data.</text>
</comment>
<dbReference type="PRINTS" id="PR00180">
    <property type="entry name" value="CRETINALDHBP"/>
</dbReference>
<dbReference type="Pfam" id="PF00650">
    <property type="entry name" value="CRAL_TRIO"/>
    <property type="match status" value="1"/>
</dbReference>
<dbReference type="InterPro" id="IPR001251">
    <property type="entry name" value="CRAL-TRIO_dom"/>
</dbReference>
<evidence type="ECO:0000313" key="3">
    <source>
        <dbReference type="Proteomes" id="UP001497382"/>
    </source>
</evidence>
<name>A0AAV2BPP8_9ARAC</name>
<proteinExistence type="predicted"/>
<organism evidence="2 3">
    <name type="scientific">Larinioides sclopetarius</name>
    <dbReference type="NCBI Taxonomy" id="280406"/>
    <lineage>
        <taxon>Eukaryota</taxon>
        <taxon>Metazoa</taxon>
        <taxon>Ecdysozoa</taxon>
        <taxon>Arthropoda</taxon>
        <taxon>Chelicerata</taxon>
        <taxon>Arachnida</taxon>
        <taxon>Araneae</taxon>
        <taxon>Araneomorphae</taxon>
        <taxon>Entelegynae</taxon>
        <taxon>Araneoidea</taxon>
        <taxon>Araneidae</taxon>
        <taxon>Larinioides</taxon>
    </lineage>
</organism>
<reference evidence="2 3" key="1">
    <citation type="submission" date="2024-04" db="EMBL/GenBank/DDBJ databases">
        <authorList>
            <person name="Rising A."/>
            <person name="Reimegard J."/>
            <person name="Sonavane S."/>
            <person name="Akerstrom W."/>
            <person name="Nylinder S."/>
            <person name="Hedman E."/>
            <person name="Kallberg Y."/>
        </authorList>
    </citation>
    <scope>NUCLEOTIDE SEQUENCE [LARGE SCALE GENOMIC DNA]</scope>
</reference>
<accession>A0AAV2BPP8</accession>
<dbReference type="InterPro" id="IPR036865">
    <property type="entry name" value="CRAL-TRIO_dom_sf"/>
</dbReference>
<dbReference type="GO" id="GO:0016020">
    <property type="term" value="C:membrane"/>
    <property type="evidence" value="ECO:0007669"/>
    <property type="project" value="TreeGrafter"/>
</dbReference>
<sequence length="210" mass="25165">MSNQNPAIQNEEKELPFHMNYIPLFVQRKCELELKETPDRRTQSIQELRNFLKGKWDPDELPFDYFKRIAVITFSQLFRDPMTQINGIKVIYDFDGTRMEQLKYGTPRNLYLFYYMAFRCIPGRYKEAHILNQNTLFNLLWSIVKRFLSEKMKNRVYLHSDINELLNYFPKSVLPEQYGGELLDMHATNFLQIVNKEQKKNTLAGQPNFF</sequence>
<dbReference type="AlphaFoldDB" id="A0AAV2BPP8"/>
<evidence type="ECO:0000259" key="1">
    <source>
        <dbReference type="PROSITE" id="PS50191"/>
    </source>
</evidence>
<dbReference type="GO" id="GO:1902936">
    <property type="term" value="F:phosphatidylinositol bisphosphate binding"/>
    <property type="evidence" value="ECO:0007669"/>
    <property type="project" value="TreeGrafter"/>
</dbReference>
<protein>
    <recommendedName>
        <fullName evidence="1">CRAL-TRIO domain-containing protein</fullName>
    </recommendedName>
</protein>
<dbReference type="SUPFAM" id="SSF52087">
    <property type="entry name" value="CRAL/TRIO domain"/>
    <property type="match status" value="1"/>
</dbReference>
<keyword evidence="3" id="KW-1185">Reference proteome</keyword>
<dbReference type="EMBL" id="CAXIEN010000430">
    <property type="protein sequence ID" value="CAL1297584.1"/>
    <property type="molecule type" value="Genomic_DNA"/>
</dbReference>